<dbReference type="EMBL" id="CP000151">
    <property type="protein sequence ID" value="ABB09562.1"/>
    <property type="molecule type" value="Genomic_DNA"/>
</dbReference>
<dbReference type="SUPFAM" id="SSF48452">
    <property type="entry name" value="TPR-like"/>
    <property type="match status" value="1"/>
</dbReference>
<evidence type="ECO:0000256" key="3">
    <source>
        <dbReference type="ARBA" id="ARBA00022723"/>
    </source>
</evidence>
<evidence type="ECO:0000256" key="2">
    <source>
        <dbReference type="ARBA" id="ARBA00022670"/>
    </source>
</evidence>
<evidence type="ECO:0000256" key="1">
    <source>
        <dbReference type="ARBA" id="ARBA00001947"/>
    </source>
</evidence>
<feature type="domain" description="Peptidase M48" evidence="7">
    <location>
        <begin position="166"/>
        <end position="342"/>
    </location>
</feature>
<gene>
    <name evidence="8" type="ordered locus">Bcep18194_A5968</name>
</gene>
<dbReference type="GO" id="GO:0004222">
    <property type="term" value="F:metalloendopeptidase activity"/>
    <property type="evidence" value="ECO:0007669"/>
    <property type="project" value="InterPro"/>
</dbReference>
<dbReference type="HOGENOM" id="CLU_030556_1_0_4"/>
<dbReference type="Pfam" id="PF01435">
    <property type="entry name" value="Peptidase_M48"/>
    <property type="match status" value="1"/>
</dbReference>
<proteinExistence type="predicted"/>
<keyword evidence="4" id="KW-0378">Hydrolase</keyword>
<dbReference type="InterPro" id="IPR001915">
    <property type="entry name" value="Peptidase_M48"/>
</dbReference>
<dbReference type="InterPro" id="IPR011990">
    <property type="entry name" value="TPR-like_helical_dom_sf"/>
</dbReference>
<dbReference type="Proteomes" id="UP000002705">
    <property type="component" value="Chromosome 1"/>
</dbReference>
<evidence type="ECO:0000256" key="5">
    <source>
        <dbReference type="ARBA" id="ARBA00022833"/>
    </source>
</evidence>
<organism evidence="8 9">
    <name type="scientific">Burkholderia lata (strain ATCC 17760 / DSM 23089 / LMG 22485 / NCIMB 9086 / R18194 / 383)</name>
    <dbReference type="NCBI Taxonomy" id="482957"/>
    <lineage>
        <taxon>Bacteria</taxon>
        <taxon>Pseudomonadati</taxon>
        <taxon>Pseudomonadota</taxon>
        <taxon>Betaproteobacteria</taxon>
        <taxon>Burkholderiales</taxon>
        <taxon>Burkholderiaceae</taxon>
        <taxon>Burkholderia</taxon>
        <taxon>Burkholderia cepacia complex</taxon>
    </lineage>
</organism>
<keyword evidence="3" id="KW-0479">Metal-binding</keyword>
<protein>
    <submittedName>
        <fullName evidence="8">Peptidase M48, Ste24p</fullName>
    </submittedName>
</protein>
<dbReference type="PANTHER" id="PTHR22726:SF1">
    <property type="entry name" value="METALLOENDOPEPTIDASE OMA1, MITOCHONDRIAL"/>
    <property type="match status" value="1"/>
</dbReference>
<evidence type="ECO:0000313" key="9">
    <source>
        <dbReference type="Proteomes" id="UP000002705"/>
    </source>
</evidence>
<evidence type="ECO:0000259" key="7">
    <source>
        <dbReference type="Pfam" id="PF01435"/>
    </source>
</evidence>
<dbReference type="PANTHER" id="PTHR22726">
    <property type="entry name" value="METALLOENDOPEPTIDASE OMA1"/>
    <property type="match status" value="1"/>
</dbReference>
<dbReference type="GO" id="GO:0046872">
    <property type="term" value="F:metal ion binding"/>
    <property type="evidence" value="ECO:0007669"/>
    <property type="project" value="UniProtKB-KW"/>
</dbReference>
<dbReference type="Gene3D" id="3.30.2010.10">
    <property type="entry name" value="Metalloproteases ('zincins'), catalytic domain"/>
    <property type="match status" value="1"/>
</dbReference>
<dbReference type="PATRIC" id="fig|482957.22.peg.2964"/>
<dbReference type="AlphaFoldDB" id="Q39DA4"/>
<accession>Q39DA4</accession>
<sequence>MTRIFRPNAAMRARRAGRRRFHPAMRVKQLLAVSLSVALALPPSGHAQSASAPPLESAAGGARSISTVPSGIAAGVFGTYGGAESRFSDTGGASAPAASLRAPLRSLELPDLGDGSGGSLTPQAERRLGERVMREVRRDPDYLDDWLVRDYLNAMAARLAAAAAARFIGGYTPDFDLFPVRDPQINAFSMPGGFIGINSGLVVTTQTESELASVVGHEMGHVLQRHIARMIGANEKTGYTALATMLLGVLAGVLARSGDLGSAIAVGGQAYAVDNQLRFSRSAEREADRVGFQLLAGAGYDPYGMPGFFERLDRASMGDAGVPAYARTHPLTGERIADMEDRARRAPYRQPRQSPEYGFVRARLRVLQNRAPTDIAAEARRMQFEIDDRTAPNVAANWYGIALADALLGEYDAAGKALASARSAFDARERREDDPATSSPSLDVLAADIARRAGRADDAVRLAALAQRRWPASHAAIVTHLQALIAARRFGEAQAQARAQAKADPEQPDWWDYLAKASDGKGDLLARRRALAEKLALDGAWPSAIRQLKEARDAKDVSFYEQSMIGARLLEFEARYKEEREDEKNGRG</sequence>
<evidence type="ECO:0000313" key="8">
    <source>
        <dbReference type="EMBL" id="ABB09562.1"/>
    </source>
</evidence>
<dbReference type="KEGG" id="bur:Bcep18194_A5968"/>
<name>Q39DA4_BURL3</name>
<dbReference type="GO" id="GO:0051603">
    <property type="term" value="P:proteolysis involved in protein catabolic process"/>
    <property type="evidence" value="ECO:0007669"/>
    <property type="project" value="TreeGrafter"/>
</dbReference>
<keyword evidence="9" id="KW-1185">Reference proteome</keyword>
<keyword evidence="5" id="KW-0862">Zinc</keyword>
<comment type="cofactor">
    <cofactor evidence="1">
        <name>Zn(2+)</name>
        <dbReference type="ChEBI" id="CHEBI:29105"/>
    </cofactor>
</comment>
<dbReference type="GO" id="GO:0016020">
    <property type="term" value="C:membrane"/>
    <property type="evidence" value="ECO:0007669"/>
    <property type="project" value="TreeGrafter"/>
</dbReference>
<evidence type="ECO:0000256" key="4">
    <source>
        <dbReference type="ARBA" id="ARBA00022801"/>
    </source>
</evidence>
<dbReference type="InterPro" id="IPR051156">
    <property type="entry name" value="Mito/Outer_Membr_Metalloprot"/>
</dbReference>
<keyword evidence="6" id="KW-0482">Metalloprotease</keyword>
<evidence type="ECO:0000256" key="6">
    <source>
        <dbReference type="ARBA" id="ARBA00023049"/>
    </source>
</evidence>
<keyword evidence="2" id="KW-0645">Protease</keyword>
<dbReference type="Gene3D" id="1.25.40.1040">
    <property type="match status" value="1"/>
</dbReference>
<reference evidence="8" key="1">
    <citation type="submission" date="2009-01" db="EMBL/GenBank/DDBJ databases">
        <title>Complete sequence of chromosome 1 of Burkholderia sp. 383.</title>
        <authorList>
            <consortium name="US DOE Joint Genome Institute"/>
            <person name="Copeland A."/>
            <person name="Lucas S."/>
            <person name="Lapidus A."/>
            <person name="Barry K."/>
            <person name="Detter J.C."/>
            <person name="Glavina T."/>
            <person name="Hammon N."/>
            <person name="Israni S."/>
            <person name="Pitluck S."/>
            <person name="Chain P."/>
            <person name="Malfatti S."/>
            <person name="Shin M."/>
            <person name="Vergez L."/>
            <person name="Schmutz J."/>
            <person name="Larimer F."/>
            <person name="Land M."/>
            <person name="Kyrpides N."/>
            <person name="Lykidis A."/>
            <person name="Richardson P."/>
        </authorList>
    </citation>
    <scope>NUCLEOTIDE SEQUENCE</scope>
    <source>
        <strain evidence="8">383</strain>
    </source>
</reference>